<evidence type="ECO:0000313" key="1">
    <source>
        <dbReference type="Proteomes" id="UP000887565"/>
    </source>
</evidence>
<proteinExistence type="predicted"/>
<keyword evidence="1" id="KW-1185">Reference proteome</keyword>
<sequence>MIISVWSSLKRFSFITLLRIYAAPDSLRTNQYIIERKQDLKLMADCSEDRTNQLDFMNDAEV</sequence>
<reference evidence="2" key="1">
    <citation type="submission" date="2022-11" db="UniProtKB">
        <authorList>
            <consortium name="WormBaseParasite"/>
        </authorList>
    </citation>
    <scope>IDENTIFICATION</scope>
</reference>
<dbReference type="Proteomes" id="UP000887565">
    <property type="component" value="Unplaced"/>
</dbReference>
<dbReference type="WBParaSite" id="nRc.2.0.1.t01767-RA">
    <property type="protein sequence ID" value="nRc.2.0.1.t01767-RA"/>
    <property type="gene ID" value="nRc.2.0.1.g01767"/>
</dbReference>
<accession>A0A915HKA1</accession>
<name>A0A915HKA1_ROMCU</name>
<dbReference type="AlphaFoldDB" id="A0A915HKA1"/>
<evidence type="ECO:0000313" key="2">
    <source>
        <dbReference type="WBParaSite" id="nRc.2.0.1.t01767-RA"/>
    </source>
</evidence>
<protein>
    <submittedName>
        <fullName evidence="2">Uncharacterized protein</fullName>
    </submittedName>
</protein>
<organism evidence="1 2">
    <name type="scientific">Romanomermis culicivorax</name>
    <name type="common">Nematode worm</name>
    <dbReference type="NCBI Taxonomy" id="13658"/>
    <lineage>
        <taxon>Eukaryota</taxon>
        <taxon>Metazoa</taxon>
        <taxon>Ecdysozoa</taxon>
        <taxon>Nematoda</taxon>
        <taxon>Enoplea</taxon>
        <taxon>Dorylaimia</taxon>
        <taxon>Mermithida</taxon>
        <taxon>Mermithoidea</taxon>
        <taxon>Mermithidae</taxon>
        <taxon>Romanomermis</taxon>
    </lineage>
</organism>